<comment type="cofactor">
    <cofactor evidence="1">
        <name>pantetheine 4'-phosphate</name>
        <dbReference type="ChEBI" id="CHEBI:47942"/>
    </cofactor>
</comment>
<evidence type="ECO:0000259" key="5">
    <source>
        <dbReference type="PROSITE" id="PS50075"/>
    </source>
</evidence>
<dbReference type="Pfam" id="PF13193">
    <property type="entry name" value="AMP-binding_C"/>
    <property type="match status" value="1"/>
</dbReference>
<dbReference type="InterPro" id="IPR020845">
    <property type="entry name" value="AMP-binding_CS"/>
</dbReference>
<dbReference type="SMART" id="SM00823">
    <property type="entry name" value="PKS_PP"/>
    <property type="match status" value="1"/>
</dbReference>
<dbReference type="InterPro" id="IPR045851">
    <property type="entry name" value="AMP-bd_C_sf"/>
</dbReference>
<evidence type="ECO:0000256" key="1">
    <source>
        <dbReference type="ARBA" id="ARBA00001957"/>
    </source>
</evidence>
<dbReference type="CDD" id="cd19531">
    <property type="entry name" value="LCL_NRPS-like"/>
    <property type="match status" value="1"/>
</dbReference>
<keyword evidence="2" id="KW-0596">Phosphopantetheine</keyword>
<dbReference type="InterPro" id="IPR000873">
    <property type="entry name" value="AMP-dep_synth/lig_dom"/>
</dbReference>
<gene>
    <name evidence="6" type="ORF">J2S43_002714</name>
</gene>
<dbReference type="PANTHER" id="PTHR45527">
    <property type="entry name" value="NONRIBOSOMAL PEPTIDE SYNTHETASE"/>
    <property type="match status" value="1"/>
</dbReference>
<reference evidence="6 7" key="1">
    <citation type="submission" date="2023-07" db="EMBL/GenBank/DDBJ databases">
        <title>Sequencing the genomes of 1000 actinobacteria strains.</title>
        <authorList>
            <person name="Klenk H.-P."/>
        </authorList>
    </citation>
    <scope>NUCLEOTIDE SEQUENCE [LARGE SCALE GENOMIC DNA]</scope>
    <source>
        <strain evidence="6 7">DSM 44710</strain>
    </source>
</reference>
<dbReference type="SUPFAM" id="SSF47336">
    <property type="entry name" value="ACP-like"/>
    <property type="match status" value="1"/>
</dbReference>
<dbReference type="Gene3D" id="2.30.38.10">
    <property type="entry name" value="Luciferase, Domain 3"/>
    <property type="match status" value="1"/>
</dbReference>
<organism evidence="6 7">
    <name type="scientific">Catenuloplanes nepalensis</name>
    <dbReference type="NCBI Taxonomy" id="587533"/>
    <lineage>
        <taxon>Bacteria</taxon>
        <taxon>Bacillati</taxon>
        <taxon>Actinomycetota</taxon>
        <taxon>Actinomycetes</taxon>
        <taxon>Micromonosporales</taxon>
        <taxon>Micromonosporaceae</taxon>
        <taxon>Catenuloplanes</taxon>
    </lineage>
</organism>
<dbReference type="InterPro" id="IPR010071">
    <property type="entry name" value="AA_adenyl_dom"/>
</dbReference>
<dbReference type="InterPro" id="IPR020806">
    <property type="entry name" value="PKS_PP-bd"/>
</dbReference>
<dbReference type="InterPro" id="IPR023213">
    <property type="entry name" value="CAT-like_dom_sf"/>
</dbReference>
<name>A0ABT9MRZ3_9ACTN</name>
<proteinExistence type="predicted"/>
<evidence type="ECO:0000256" key="2">
    <source>
        <dbReference type="ARBA" id="ARBA00022450"/>
    </source>
</evidence>
<comment type="caution">
    <text evidence="6">The sequence shown here is derived from an EMBL/GenBank/DDBJ whole genome shotgun (WGS) entry which is preliminary data.</text>
</comment>
<dbReference type="SUPFAM" id="SSF56801">
    <property type="entry name" value="Acetyl-CoA synthetase-like"/>
    <property type="match status" value="1"/>
</dbReference>
<dbReference type="Pfam" id="PF00668">
    <property type="entry name" value="Condensation"/>
    <property type="match status" value="1"/>
</dbReference>
<accession>A0ABT9MRZ3</accession>
<keyword evidence="3" id="KW-0597">Phosphoprotein</keyword>
<dbReference type="Gene3D" id="3.30.559.30">
    <property type="entry name" value="Nonribosomal peptide synthetase, condensation domain"/>
    <property type="match status" value="1"/>
</dbReference>
<feature type="compositionally biased region" description="Basic and acidic residues" evidence="4">
    <location>
        <begin position="569"/>
        <end position="582"/>
    </location>
</feature>
<dbReference type="SUPFAM" id="SSF52777">
    <property type="entry name" value="CoA-dependent acyltransferases"/>
    <property type="match status" value="2"/>
</dbReference>
<dbReference type="RefSeq" id="WP_306829339.1">
    <property type="nucleotide sequence ID" value="NZ_JAUSRA010000001.1"/>
</dbReference>
<dbReference type="PROSITE" id="PS50075">
    <property type="entry name" value="CARRIER"/>
    <property type="match status" value="1"/>
</dbReference>
<dbReference type="Gene3D" id="1.10.1200.10">
    <property type="entry name" value="ACP-like"/>
    <property type="match status" value="1"/>
</dbReference>
<keyword evidence="7" id="KW-1185">Reference proteome</keyword>
<dbReference type="Pfam" id="PF00501">
    <property type="entry name" value="AMP-binding"/>
    <property type="match status" value="1"/>
</dbReference>
<dbReference type="InterPro" id="IPR009081">
    <property type="entry name" value="PP-bd_ACP"/>
</dbReference>
<evidence type="ECO:0000313" key="6">
    <source>
        <dbReference type="EMBL" id="MDP9794202.1"/>
    </source>
</evidence>
<dbReference type="Gene3D" id="3.30.559.10">
    <property type="entry name" value="Chloramphenicol acetyltransferase-like domain"/>
    <property type="match status" value="1"/>
</dbReference>
<feature type="region of interest" description="Disordered" evidence="4">
    <location>
        <begin position="569"/>
        <end position="601"/>
    </location>
</feature>
<dbReference type="PANTHER" id="PTHR45527:SF1">
    <property type="entry name" value="FATTY ACID SYNTHASE"/>
    <property type="match status" value="1"/>
</dbReference>
<dbReference type="EMBL" id="JAUSRA010000001">
    <property type="protein sequence ID" value="MDP9794202.1"/>
    <property type="molecule type" value="Genomic_DNA"/>
</dbReference>
<dbReference type="Gene3D" id="3.40.50.980">
    <property type="match status" value="2"/>
</dbReference>
<dbReference type="NCBIfam" id="TIGR01733">
    <property type="entry name" value="AA-adenyl-dom"/>
    <property type="match status" value="1"/>
</dbReference>
<dbReference type="CDD" id="cd05930">
    <property type="entry name" value="A_NRPS"/>
    <property type="match status" value="1"/>
</dbReference>
<evidence type="ECO:0000256" key="4">
    <source>
        <dbReference type="SAM" id="MobiDB-lite"/>
    </source>
</evidence>
<dbReference type="Pfam" id="PF00550">
    <property type="entry name" value="PP-binding"/>
    <property type="match status" value="1"/>
</dbReference>
<dbReference type="InterPro" id="IPR001242">
    <property type="entry name" value="Condensation_dom"/>
</dbReference>
<dbReference type="Proteomes" id="UP001240984">
    <property type="component" value="Unassembled WGS sequence"/>
</dbReference>
<dbReference type="InterPro" id="IPR036736">
    <property type="entry name" value="ACP-like_sf"/>
</dbReference>
<evidence type="ECO:0000313" key="7">
    <source>
        <dbReference type="Proteomes" id="UP001240984"/>
    </source>
</evidence>
<feature type="domain" description="Carrier" evidence="5">
    <location>
        <begin position="972"/>
        <end position="1046"/>
    </location>
</feature>
<evidence type="ECO:0000256" key="3">
    <source>
        <dbReference type="ARBA" id="ARBA00022553"/>
    </source>
</evidence>
<sequence>MRLYPVSFPQEQAWFLHRFSPDDTAHQALVTVRVRGPLDLDRVDRAVTALHRRHEILRSTYVESDGRPWQTVHPPEPIPVKRLDIGDVRDEQQRMLAGIVSRELHEPFDLTRLPLIRWTVVRLSDEEYDIIIVQNHLLYDGWSSALLMREFEALYNAVTEQAGPPVRYRDFARAQREALPGALLARVRGRLGELPPRLELQTDHPRPGTPRFRGETLRADLPDVLTAALRAHGTPLFSTMLAAFYTFLYRCTGQRDICVGSSFAGRPAGTEDLIGPLVNTVLLRHEVDATLGFAELTGAVDRMVRDARQDELLPFAELVRALNPAREPGRNPLTDVLFSMDDAPIPPLRLGGAAGTVVEHGNGAARTDLNVVVLARDERTITMLWEYDADLFDGATMGRMADGYLRLLTDALARPGAPLFALDVLGDEERVRLLEEWNPERHRPGFPPVHRAVREQARNTPDAPAIRDGDRTVSYAELVAAADALAAVLRAHGVLPRTVVGMCLPRGADLVIAELAVLCAGAAYLPLDPDNPPARLAGQFDAAGAVLIVTDSARRHRLPDHVARLLMDRLPREERTPQEHRIHQGGTDSGGAPQAGSAPDTAAPEDLAYLIATSGSTGAPKIVMVEHRSLANVVAWRRRRCDLGPADHVAQIASPGFDPSVTDIWPTLTAGAVLHVPDQDTKLDPERLRSWMADAGITVTELPTALAERVLALPWPAAAALRTLIIGGDRLRVRPPAGLPFRVLNEYGPTEAAATTTAGQIEPAAHIEPAWASAGPPDIGRPIDGVSVYILDAWRQLVPPGAPGELWIGGAGVARGYHGAPGLTADRFVPDPFSGVPGSRMYRTGDLARHLPSGLIDFIGRRDRQIKLRGYRIEPVEIVEALRAHPAVADAVVLARTGPDGGEKRLVAYLEAADRPGLRQQIREHLADRVPRYMIPSDVVVLDSLPINRNGKVDERALPPLGPAEPAPGFRAPRTETERWLAEAWCAVLRLDRVGLDDNFFEIGGHSLLLFEVQRAVAARGHDVSIVTFFEYATIEHLAAHLDGGGPGRTVLRGAGRTRLAARRETLRAANRNAS</sequence>
<dbReference type="PROSITE" id="PS00455">
    <property type="entry name" value="AMP_BINDING"/>
    <property type="match status" value="1"/>
</dbReference>
<protein>
    <submittedName>
        <fullName evidence="6">Amino acid adenylation domain-containing protein</fullName>
    </submittedName>
</protein>
<dbReference type="Gene3D" id="3.30.300.30">
    <property type="match status" value="1"/>
</dbReference>
<dbReference type="InterPro" id="IPR025110">
    <property type="entry name" value="AMP-bd_C"/>
</dbReference>